<protein>
    <submittedName>
        <fullName evidence="3">AAA family ATPase</fullName>
    </submittedName>
</protein>
<evidence type="ECO:0000259" key="2">
    <source>
        <dbReference type="Pfam" id="PF13514"/>
    </source>
</evidence>
<dbReference type="InterPro" id="IPR027417">
    <property type="entry name" value="P-loop_NTPase"/>
</dbReference>
<dbReference type="Pfam" id="PF13514">
    <property type="entry name" value="AAA_27"/>
    <property type="match status" value="1"/>
</dbReference>
<keyword evidence="4" id="KW-1185">Reference proteome</keyword>
<dbReference type="Gene3D" id="3.40.50.300">
    <property type="entry name" value="P-loop containing nucleotide triphosphate hydrolases"/>
    <property type="match status" value="2"/>
</dbReference>
<organism evidence="3 4">
    <name type="scientific">Muricoccus vinaceus</name>
    <dbReference type="NCBI Taxonomy" id="424704"/>
    <lineage>
        <taxon>Bacteria</taxon>
        <taxon>Pseudomonadati</taxon>
        <taxon>Pseudomonadota</taxon>
        <taxon>Alphaproteobacteria</taxon>
        <taxon>Acetobacterales</taxon>
        <taxon>Roseomonadaceae</taxon>
        <taxon>Muricoccus</taxon>
    </lineage>
</organism>
<dbReference type="InterPro" id="IPR038734">
    <property type="entry name" value="YhaN_AAA"/>
</dbReference>
<reference evidence="3 4" key="1">
    <citation type="submission" date="2024-09" db="EMBL/GenBank/DDBJ databases">
        <authorList>
            <person name="Sun Q."/>
            <person name="Mori K."/>
        </authorList>
    </citation>
    <scope>NUCLEOTIDE SEQUENCE [LARGE SCALE GENOMIC DNA]</scope>
    <source>
        <strain evidence="3 4">CCM 7468</strain>
    </source>
</reference>
<sequence>MRLTSLALRRYGSFADTTLDFDPAPGRINLVLAPNGTGKSVLRHAFGELLFGIGGQTPMGFRHGYAGMQLAASGVASDGTPFSFVRRKGNKNTLTGPEEAPLDQGWLDRLLGRGDAKLLSQLYALDTERLRQGGRELLSSGGALADALLAAAGGLREASLLRRSLEEERDRLAPLRKTAQRPFYAALDRWSDARRQLNASLVRPQQWDERERALREALGSRDAANAAAGAAGEHLRRLERVRRVRPMLARRDAAAEWVAANPGAPILPPDLARRLPEARGAAAAASQRLATAQTSLERLRAEIAALPADEDLLARGPELEALLAASGLAAQAQDGLPDAEAALAAALARAAGHLSGLGLAGAEDPASLVPSARLLAALRRLAAEHAAEGAASASLPERRAAQTARLQEAERALAALPAPGGGQRLEQLLREIRRGGEPVAQRAAAARALAEAEARLAAALARLPLPLRDPDVLAAIDPPGLAALERLFAALSAARAGLERAADAVTRAQDVLAAARADRAALEAAGPPPTRAALASARDRREAGWDLVFRRLSGEAAPAAEAGYAHGRPLPLAYAEAVAAADAVADARLADAGRAARSEALDLSIAAGAASVDALREAEASAGEGCALAGRHWGAAIGTLGLDPAAGLAEAQRALSAREEGLAAAQAERLARAALAELQGWTEAAAARLADALGSSPAEASLPALLDRAEEAVRRQRAAEEERRLVLAAAEAARDALRGVAAEEEAAWERRARWREEWDTALAQLGENAGADPAAVAARLDLREALGTALGEAARLEADVAAWRRALDRFRAGQAQLRAALGLPPEPDALAGLRELDRRHRAEAARAEAREVLQRQHAAGAEAVREQQAALDKAAAALSEVIAAAGAPSAELAEQRIALAAERARQDGLRAAAEAELLENGDGLGLEALRAEASAQPPEGLEQALAGAEAERGRHAAEAQAQVAAATRLELEMRQLAGDDLAMRAASDEAAAAGEIGQTLDDALLMQVAAGLLDAALGAVQEGTDDALLRRIGDAFSGLTGGAYSGVAFREDERGTARLTLCPRGFPDEEAGVDQLSEGTRDQLFLALRIVAIEDHAASGTVLPFIGDDILQSFDDARAAAAFRALLRLSETAQVILLSHHEHLLQVLRDTLPASAFHLQRLEGAAA</sequence>
<feature type="domain" description="YhaN AAA" evidence="2">
    <location>
        <begin position="1"/>
        <end position="207"/>
    </location>
</feature>
<evidence type="ECO:0000313" key="4">
    <source>
        <dbReference type="Proteomes" id="UP001589789"/>
    </source>
</evidence>
<keyword evidence="1" id="KW-0175">Coiled coil</keyword>
<accession>A0ABV6J357</accession>
<name>A0ABV6J357_9PROT</name>
<evidence type="ECO:0000256" key="1">
    <source>
        <dbReference type="SAM" id="Coils"/>
    </source>
</evidence>
<comment type="caution">
    <text evidence="3">The sequence shown here is derived from an EMBL/GenBank/DDBJ whole genome shotgun (WGS) entry which is preliminary data.</text>
</comment>
<dbReference type="PANTHER" id="PTHR41259">
    <property type="entry name" value="DOUBLE-STRAND BREAK REPAIR RAD50 ATPASE, PUTATIVE-RELATED"/>
    <property type="match status" value="1"/>
</dbReference>
<dbReference type="Proteomes" id="UP001589789">
    <property type="component" value="Unassembled WGS sequence"/>
</dbReference>
<proteinExistence type="predicted"/>
<evidence type="ECO:0000313" key="3">
    <source>
        <dbReference type="EMBL" id="MFC0389365.1"/>
    </source>
</evidence>
<dbReference type="PANTHER" id="PTHR41259:SF1">
    <property type="entry name" value="DOUBLE-STRAND BREAK REPAIR RAD50 ATPASE, PUTATIVE-RELATED"/>
    <property type="match status" value="1"/>
</dbReference>
<dbReference type="SUPFAM" id="SSF52540">
    <property type="entry name" value="P-loop containing nucleoside triphosphate hydrolases"/>
    <property type="match status" value="1"/>
</dbReference>
<dbReference type="RefSeq" id="WP_377056673.1">
    <property type="nucleotide sequence ID" value="NZ_JBHLVZ010000110.1"/>
</dbReference>
<dbReference type="EMBL" id="JBHLVZ010000110">
    <property type="protein sequence ID" value="MFC0389365.1"/>
    <property type="molecule type" value="Genomic_DNA"/>
</dbReference>
<feature type="coiled-coil region" evidence="1">
    <location>
        <begin position="442"/>
        <end position="525"/>
    </location>
</feature>
<gene>
    <name evidence="3" type="ORF">ACFFIC_28040</name>
</gene>